<dbReference type="InterPro" id="IPR027417">
    <property type="entry name" value="P-loop_NTPase"/>
</dbReference>
<dbReference type="SUPFAM" id="SSF52540">
    <property type="entry name" value="P-loop containing nucleoside triphosphate hydrolases"/>
    <property type="match status" value="1"/>
</dbReference>
<sequence length="520" mass="57151">MRQRLTLPSISGVRATLVQKWLNDHVPATDGLPRIVATGQTGAGKSTLGNTLLGVDGVLDTSGRINCTDRVHRVLFPRGLEYVDLPGVASDEAFENYNRMALGVPQVDTWPRAERLTVVTHRPGGRRQATTAATDLCPDLVLYLIAPHRAFGYSDAAYLSELIACHGVDRILFVLNLFDGPGGVRVATDQNIADVTGEVAKVCLDSGHELKPERLVRISCRTGAGLPRLIEAIAEVVGPRHRKPLAGLLSYQRKEAPARWSALLGEALGPFLASVGAESPSSLEKGRQVLAGYRDDVVAAFAAESPWTPDHRWPDGLAAAWDTLAGSVLDDLRKEHRDPVVEMRTVVVSTEQVPIWGSRKETDYSDPKIEREPVYEYRMVEGPPDDVIEGVIGWFEHGRYSQKRRKKVHVGYRDKIVGYRKRRVDYITGYETVKKTKKVPQVVDERVVVTWEPYGPPVAALLLAVCLVVFEDLAEKPGGANRLRRRFAQARKALGDSYDPASLLADPDVARLMAPAMGLA</sequence>
<evidence type="ECO:0000259" key="1">
    <source>
        <dbReference type="Pfam" id="PF01926"/>
    </source>
</evidence>
<protein>
    <recommendedName>
        <fullName evidence="1">G domain-containing protein</fullName>
    </recommendedName>
</protein>
<name>A0ABQ3W7L4_9ACTN</name>
<comment type="caution">
    <text evidence="2">The sequence shown here is derived from an EMBL/GenBank/DDBJ whole genome shotgun (WGS) entry which is preliminary data.</text>
</comment>
<dbReference type="InterPro" id="IPR006073">
    <property type="entry name" value="GTP-bd"/>
</dbReference>
<dbReference type="EMBL" id="BOMF01000002">
    <property type="protein sequence ID" value="GID43034.1"/>
    <property type="molecule type" value="Genomic_DNA"/>
</dbReference>
<accession>A0ABQ3W7L4</accession>
<dbReference type="Pfam" id="PF01926">
    <property type="entry name" value="MMR_HSR1"/>
    <property type="match status" value="1"/>
</dbReference>
<reference evidence="2" key="1">
    <citation type="submission" date="2021-01" db="EMBL/GenBank/DDBJ databases">
        <title>Whole genome shotgun sequence of Actinoplanes capillaceus NBRC 16408.</title>
        <authorList>
            <person name="Komaki H."/>
            <person name="Tamura T."/>
        </authorList>
    </citation>
    <scope>NUCLEOTIDE SEQUENCE [LARGE SCALE GENOMIC DNA]</scope>
    <source>
        <strain evidence="2">NBRC 16408</strain>
    </source>
</reference>
<evidence type="ECO:0000313" key="2">
    <source>
        <dbReference type="EMBL" id="GID43034.1"/>
    </source>
</evidence>
<gene>
    <name evidence="2" type="ORF">Aca07nite_03090</name>
</gene>
<feature type="domain" description="G" evidence="1">
    <location>
        <begin position="35"/>
        <end position="91"/>
    </location>
</feature>
<dbReference type="Gene3D" id="3.40.50.300">
    <property type="entry name" value="P-loop containing nucleotide triphosphate hydrolases"/>
    <property type="match status" value="1"/>
</dbReference>
<proteinExistence type="predicted"/>
<organism evidence="2">
    <name type="scientific">Actinoplanes campanulatus</name>
    <dbReference type="NCBI Taxonomy" id="113559"/>
    <lineage>
        <taxon>Bacteria</taxon>
        <taxon>Bacillati</taxon>
        <taxon>Actinomycetota</taxon>
        <taxon>Actinomycetes</taxon>
        <taxon>Micromonosporales</taxon>
        <taxon>Micromonosporaceae</taxon>
        <taxon>Actinoplanes</taxon>
    </lineage>
</organism>